<keyword evidence="1" id="KW-0106">Calcium</keyword>
<dbReference type="SUPFAM" id="SSF51120">
    <property type="entry name" value="beta-Roll"/>
    <property type="match status" value="1"/>
</dbReference>
<dbReference type="InterPro" id="IPR013783">
    <property type="entry name" value="Ig-like_fold"/>
</dbReference>
<evidence type="ECO:0000256" key="1">
    <source>
        <dbReference type="ARBA" id="ARBA00022837"/>
    </source>
</evidence>
<dbReference type="Proteomes" id="UP000073601">
    <property type="component" value="Unassembled WGS sequence"/>
</dbReference>
<dbReference type="InterPro" id="IPR011049">
    <property type="entry name" value="Serralysin-like_metalloprot_C"/>
</dbReference>
<reference evidence="6" key="1">
    <citation type="submission" date="2016-02" db="EMBL/GenBank/DDBJ databases">
        <authorList>
            <person name="Rodrigo-Torres Lidia"/>
            <person name="Arahal R.David."/>
        </authorList>
    </citation>
    <scope>NUCLEOTIDE SEQUENCE [LARGE SCALE GENOMIC DNA]</scope>
    <source>
        <strain evidence="6">CECT 8713</strain>
    </source>
</reference>
<dbReference type="PROSITE" id="PS00330">
    <property type="entry name" value="HEMOLYSIN_CALCIUM"/>
    <property type="match status" value="3"/>
</dbReference>
<feature type="region of interest" description="Disordered" evidence="2">
    <location>
        <begin position="2083"/>
        <end position="2104"/>
    </location>
</feature>
<evidence type="ECO:0000313" key="5">
    <source>
        <dbReference type="EMBL" id="CZF80608.1"/>
    </source>
</evidence>
<feature type="domain" description="RapA2 cadherin-like" evidence="4">
    <location>
        <begin position="98"/>
        <end position="164"/>
    </location>
</feature>
<evidence type="ECO:0000313" key="6">
    <source>
        <dbReference type="Proteomes" id="UP000073601"/>
    </source>
</evidence>
<dbReference type="InterPro" id="IPR040853">
    <property type="entry name" value="RapA2_cadherin-like"/>
</dbReference>
<dbReference type="PRINTS" id="PR00313">
    <property type="entry name" value="CABNDNGRPT"/>
</dbReference>
<organism evidence="5 6">
    <name type="scientific">Grimontia marina</name>
    <dbReference type="NCBI Taxonomy" id="646534"/>
    <lineage>
        <taxon>Bacteria</taxon>
        <taxon>Pseudomonadati</taxon>
        <taxon>Pseudomonadota</taxon>
        <taxon>Gammaproteobacteria</taxon>
        <taxon>Vibrionales</taxon>
        <taxon>Vibrionaceae</taxon>
        <taxon>Grimontia</taxon>
    </lineage>
</organism>
<dbReference type="Pfam" id="PF17803">
    <property type="entry name" value="Cadherin_4"/>
    <property type="match status" value="4"/>
</dbReference>
<dbReference type="Pfam" id="PF13448">
    <property type="entry name" value="DUF4114"/>
    <property type="match status" value="1"/>
</dbReference>
<dbReference type="InterPro" id="IPR010221">
    <property type="entry name" value="VCBS_dom"/>
</dbReference>
<dbReference type="Gene3D" id="2.60.40.10">
    <property type="entry name" value="Immunoglobulins"/>
    <property type="match status" value="8"/>
</dbReference>
<dbReference type="NCBIfam" id="TIGR01965">
    <property type="entry name" value="VCBS_repeat"/>
    <property type="match status" value="13"/>
</dbReference>
<dbReference type="GO" id="GO:0017057">
    <property type="term" value="F:6-phosphogluconolactonase activity"/>
    <property type="evidence" value="ECO:0007669"/>
    <property type="project" value="TreeGrafter"/>
</dbReference>
<dbReference type="SUPFAM" id="SSF101908">
    <property type="entry name" value="Putative isomerase YbhE"/>
    <property type="match status" value="1"/>
</dbReference>
<feature type="compositionally biased region" description="Low complexity" evidence="2">
    <location>
        <begin position="2083"/>
        <end position="2098"/>
    </location>
</feature>
<feature type="domain" description="RapA2 cadherin-like" evidence="4">
    <location>
        <begin position="2"/>
        <end position="66"/>
    </location>
</feature>
<dbReference type="Pfam" id="PF00353">
    <property type="entry name" value="HemolysinCabind"/>
    <property type="match status" value="1"/>
</dbReference>
<sequence length="2726" mass="282465">MVTVTGTNDAAVVTGDTTGQVTDQDTSTTGTITVTDPDSGDTATIDNVTMEGNYGTFTLVDGNWTYTVDPDKAQALPEGEEANDTFTLTASDGSTHEIVVTVTGTNDAAVVTGDTTGQVTDQDTSTTGTITVTDPDSGDTATIDNVTMEGNYGTFELVDGEWTYTVDPDKAQSLPEGQEANDTFTLTASDGSTHEIVVTVTGTNDAAVVTGDTTGQVTDQDTSTTGTITVTDPDSGETATIGNTTMEGNYGTFELVDGEWTYTVDPDKAEPLPEGQSAEDTFTLTASDGSTHDVTVTVTGTDNAGVVTGTTSGSVDAAGFTLNVEESGNLTAGDVTQGDNNGGWNTTTTTIDGVPYVISTAFVNGGTTIISRVEDDGSLTETDRIVYDYQTGTVTSTSGGDLTAALQEAGIPVGALGNGLTQSNVSNIDGQPTLFLTSQNSGSISAWEISGNGQLTVNGGLTFGNSQTGIVRENVTFETDDGETLIFATRPQGDTVDVLSYNPQTGEIAETGNSYTSCDWVSGIDIITIDGNTFVSASGNDVVSLYAVDSATGNLTLVDSEPVTSGNGNSVNFYQTPDGTTYAISSSSSADVTTVFEVAADGTLTQTDVIENAGAYMSTAGYVDGEPVFVAPNPDGGVDLYTINSEGSLVHQGNVSSIENDNTPPVIVQTADGSYYLVDADGNTATVKLEIGESLITTSGSLDVVDVDGGDTTVFENTTVEGTYGTLELVDGNWTYTLDEAKSKSLGEGDTAQDVITLTATDGTQQDITITVTGTDELAELIGDVTATVTDTDASVSGSITVVDPDTGDNTTIANTTMQGEYGTFQLVDGDWTYTVDPAKAEPLPEGQSAEDTFTLTASDGSTHDVTVTVTGTDNAGVVTGTTSGSVDAAGFTLNVEESGSLTGGEVTEADANGGRSTTAVTIDGVPYVISTAFGYSGTTIISRVEDDGSLTETDRIVYDRYTGTVTSTSGGDLTAALQEAGIPVGALGNGLTQSNVSSIDGQPTLFLTSQNSGSITTWEVSPDGQLSVTAGLNFGNSQTGIVRENVTFETDDGTELIFATRPQGHTIDTLTYDPDAGTIVENGTSIAGGNVVSGIDIVSNEHGDLLVSSSADMINTYAIDSTTGELTLIDSEAVSFSSANTVNFYEADDGTTYAIASSTSGTTVIYEIAEDGSMTQTDVLEGAGAYSSSAGYVDGQPVFVVPNATEGVDLYTIGSDGNLVHQGHITGIENDNTPPVIVQTADGSYYLVDADGNAATVKLEIGESLITTSGSLDVVDVDGGDTTVFENTTLEGTYGTLELVDGNWTYTLDEAKSESLGEGDTAQDVITLTATDGTQQDITITVTGTNELAELTGDVTATVTDADASVSGSITVVDPDTGDNTTIANTTMQGEYGTFELVDGDWTYTVDPAKAEPLPEGQSAEDTFTLTASDGSTHDVTVTVTGTDNAGVVTGTTSGSVTGDGTDVHTIGNAFIMDENVSFDSGSFVTWSFPPELNFSSDATQVQIIDDEGQLNSDDGSNERSQDATQTISLDGETYNVNVDYALTYKDTEGSTYTFAVVDVDINGDDSNAVNGTESGKVLIQLDGPEISADTSLALVPNSYQNISSLDYSDLHDPITTSGSLDVVDVDGGDTTVFENTTVEGTYGTLELVDGNWTYTLDEAKSESLGEGDTAQDVITLTATDGTQQDITITVTGTDELAELTGDLSAQISEDSQSQTVSGTLSITDVDANDTPSFANTTVAGQYGALSLVDGEWTYTLSDAAQSLSEGQQVEDVITLTATDGTTQDIVITVTGADDASFISGTTSGSVTEGDAGDVITTSGKLSVSDIDSDNVTIPDSNQSGTYGSLSLVDGEWTYTLDNSKADSLNEGQNVTDTFTVEASDGSTQEIVVNITGSDDAATLTGDTTATISDTSSTSENVTINRGSDGTWDVGDGDNLYLNLSNITSDAAYSNSVGYYVMDGSGNVIRSAIIFDNAHSVNNSSVNINTAGGEKVGLFLIPDGDSKGFNVGSVSLSFGSGGVTAYQGGASGTTFVSESSKNGSDFDYEINSGTYSGWEDLVGGGDGDYDDVAFYVTATQQQDQPISASGSIGVSDVDSGDTPTLPNTTVQGEFGELVLTNGNWTYTFDESKSQQIDEETLETIVITDSEGGQHEIVIAIQGTDDAPIVTGVFSGAVTEGDFGDTVTVSGTIAISDPDADDTPEFQNTIVQGDYGTLTLTNGVWTYELDDTKAEVLSSSDYVTDTITLTATDGTVQNINVSITGSNDDPFVVGTNTAAIVAPDSVTSEYVDIRNAFVLNEGYTFSGGDMQYYGNESTFQFNDSGSTIRFYDNDTTVDGDNYINEYVQDSTQKVEINGVQYTATYDYQIDYQDSAGNIYSFAIFDVDLDGDGSFIYDANEWGRVIVQIDGPQIAPGITMDFLRYTPNQPSSMSYSDFTDFSGAKLEAKGVLSVVDLDTNDAQAEFTDTTVNGQYGSLVLTDGAWTYTLDPHSTPALGENDTLAEVITLTATNGMQTQVNVTIGGSETAVTNASLSGVSNDLDDVISLDDVTFSGGDGNDRIAGSSDADVLLGNAGNDVIYGNAGNDIIDGGLGDDLLFGGQGNDLLAGGAGSDTFAFLRGDQGTTNEPAVDHIADFDAQQDAINLSDLLNNETADSLGEYLSFSDDGEGHAMLNISSQGDGNVDQQVVFDNMSVEDMADAYSIDISGMTSEQISSSVIDAMVMQSKMIID</sequence>
<dbReference type="InterPro" id="IPR050282">
    <property type="entry name" value="Cycloisomerase_2"/>
</dbReference>
<evidence type="ECO:0000259" key="4">
    <source>
        <dbReference type="Pfam" id="PF17803"/>
    </source>
</evidence>
<dbReference type="InterPro" id="IPR018511">
    <property type="entry name" value="Hemolysin-typ_Ca-bd_CS"/>
</dbReference>
<protein>
    <submittedName>
        <fullName evidence="5">Serralysin</fullName>
        <ecNumber evidence="5">3.4.24.40</ecNumber>
    </submittedName>
</protein>
<proteinExistence type="predicted"/>
<dbReference type="InterPro" id="IPR001343">
    <property type="entry name" value="Hemolysn_Ca-bd"/>
</dbReference>
<dbReference type="EC" id="3.4.24.40" evidence="5"/>
<dbReference type="EMBL" id="FIZY01000010">
    <property type="protein sequence ID" value="CZF80608.1"/>
    <property type="molecule type" value="Genomic_DNA"/>
</dbReference>
<feature type="domain" description="RapA2 cadherin-like" evidence="4">
    <location>
        <begin position="1687"/>
        <end position="1756"/>
    </location>
</feature>
<feature type="domain" description="RapA2 cadherin-like" evidence="4">
    <location>
        <begin position="196"/>
        <end position="262"/>
    </location>
</feature>
<dbReference type="PANTHER" id="PTHR30344">
    <property type="entry name" value="6-PHOSPHOGLUCONOLACTONASE-RELATED"/>
    <property type="match status" value="1"/>
</dbReference>
<accession>A0A128F1C7</accession>
<evidence type="ECO:0000256" key="2">
    <source>
        <dbReference type="SAM" id="MobiDB-lite"/>
    </source>
</evidence>
<dbReference type="PANTHER" id="PTHR30344:SF1">
    <property type="entry name" value="6-PHOSPHOGLUCONOLACTONASE"/>
    <property type="match status" value="1"/>
</dbReference>
<keyword evidence="5" id="KW-0378">Hydrolase</keyword>
<dbReference type="GO" id="GO:0005509">
    <property type="term" value="F:calcium ion binding"/>
    <property type="evidence" value="ECO:0007669"/>
    <property type="project" value="InterPro"/>
</dbReference>
<evidence type="ECO:0000259" key="3">
    <source>
        <dbReference type="Pfam" id="PF13448"/>
    </source>
</evidence>
<gene>
    <name evidence="5" type="ORF">GMA8713_01526</name>
</gene>
<feature type="domain" description="DUF4114" evidence="3">
    <location>
        <begin position="1990"/>
        <end position="2075"/>
    </location>
</feature>
<name>A0A128F1C7_9GAMM</name>
<dbReference type="SUPFAM" id="SSF63829">
    <property type="entry name" value="Calcium-dependent phosphotriesterase"/>
    <property type="match status" value="1"/>
</dbReference>
<keyword evidence="6" id="KW-1185">Reference proteome</keyword>
<dbReference type="InterPro" id="IPR025193">
    <property type="entry name" value="DUF4114"/>
</dbReference>